<dbReference type="AlphaFoldDB" id="A0A814AYT3"/>
<feature type="domain" description="Hedgehog protein Hint" evidence="1">
    <location>
        <begin position="11"/>
        <end position="141"/>
    </location>
</feature>
<dbReference type="SUPFAM" id="SSF51294">
    <property type="entry name" value="Hedgehog/intein (Hint) domain"/>
    <property type="match status" value="1"/>
</dbReference>
<evidence type="ECO:0000313" key="4">
    <source>
        <dbReference type="Proteomes" id="UP000663829"/>
    </source>
</evidence>
<gene>
    <name evidence="2" type="ORF">GPM918_LOCUS9676</name>
    <name evidence="3" type="ORF">SRO942_LOCUS9677</name>
</gene>
<evidence type="ECO:0000313" key="3">
    <source>
        <dbReference type="EMBL" id="CAF3700704.1"/>
    </source>
</evidence>
<organism evidence="2 4">
    <name type="scientific">Didymodactylos carnosus</name>
    <dbReference type="NCBI Taxonomy" id="1234261"/>
    <lineage>
        <taxon>Eukaryota</taxon>
        <taxon>Metazoa</taxon>
        <taxon>Spiralia</taxon>
        <taxon>Gnathifera</taxon>
        <taxon>Rotifera</taxon>
        <taxon>Eurotatoria</taxon>
        <taxon>Bdelloidea</taxon>
        <taxon>Philodinida</taxon>
        <taxon>Philodinidae</taxon>
        <taxon>Didymodactylos</taxon>
    </lineage>
</organism>
<dbReference type="OrthoDB" id="10047227at2759"/>
<accession>A0A814AYT3</accession>
<dbReference type="PANTHER" id="PTHR11889:SF31">
    <property type="entry name" value="PROTEIN HEDGEHOG"/>
    <property type="match status" value="1"/>
</dbReference>
<dbReference type="InterPro" id="IPR036844">
    <property type="entry name" value="Hint_dom_sf"/>
</dbReference>
<name>A0A814AYT3_9BILA</name>
<dbReference type="Proteomes" id="UP000663829">
    <property type="component" value="Unassembled WGS sequence"/>
</dbReference>
<dbReference type="EMBL" id="CAJOBC010001822">
    <property type="protein sequence ID" value="CAF3700704.1"/>
    <property type="molecule type" value="Genomic_DNA"/>
</dbReference>
<dbReference type="Pfam" id="PF01079">
    <property type="entry name" value="Hint"/>
    <property type="match status" value="1"/>
</dbReference>
<dbReference type="Gene3D" id="2.170.16.10">
    <property type="entry name" value="Hedgehog/Intein (Hint) domain"/>
    <property type="match status" value="1"/>
</dbReference>
<dbReference type="EMBL" id="CAJNOQ010001822">
    <property type="protein sequence ID" value="CAF0921443.1"/>
    <property type="molecule type" value="Genomic_DNA"/>
</dbReference>
<proteinExistence type="predicted"/>
<comment type="caution">
    <text evidence="2">The sequence shown here is derived from an EMBL/GenBank/DDBJ whole genome shotgun (WGS) entry which is preliminary data.</text>
</comment>
<reference evidence="2" key="1">
    <citation type="submission" date="2021-02" db="EMBL/GenBank/DDBJ databases">
        <authorList>
            <person name="Nowell W R."/>
        </authorList>
    </citation>
    <scope>NUCLEOTIDE SEQUENCE</scope>
</reference>
<sequence>MSWTCTSTQRGLTCFPGTTNVIGLGGTVKQLSQVSVGDYVQVVDHGQLTYEKILGFLHSEPNDLYDYLSIDVDMLNNETTVLEISFNHLVFLYNKADPVFAGKLKIGQQLEAVYDGHIGPGIITKIKLTRDQGYFAPLTSSAPTHDPTIEFRSSRTSRTKLSKTITEGGTNKTCETFFEDGESKEIRLLMKNEGLRTGAVQTELIALKVAPYYPDHDFDPLSQLQALLDRTPRLYFVNFTSWQLSSTQMPAFEYSNTSVRTLGLQDVDRYYNSEQCVTLSRSPLRIQCEVLSIAVENRTNVIDLISTMTNLRALNVLCRDDTWKEDNNQPSSREDELVEWLQHRVPSTCTITRSDDSIYSSRFAHFKSVRLWIR</sequence>
<keyword evidence="4" id="KW-1185">Reference proteome</keyword>
<dbReference type="InterPro" id="IPR001767">
    <property type="entry name" value="Hedgehog_Hint"/>
</dbReference>
<dbReference type="GO" id="GO:0016540">
    <property type="term" value="P:protein autoprocessing"/>
    <property type="evidence" value="ECO:0007669"/>
    <property type="project" value="InterPro"/>
</dbReference>
<evidence type="ECO:0000259" key="1">
    <source>
        <dbReference type="Pfam" id="PF01079"/>
    </source>
</evidence>
<protein>
    <recommendedName>
        <fullName evidence="1">Hedgehog protein Hint domain-containing protein</fullName>
    </recommendedName>
</protein>
<evidence type="ECO:0000313" key="2">
    <source>
        <dbReference type="EMBL" id="CAF0921443.1"/>
    </source>
</evidence>
<dbReference type="Proteomes" id="UP000681722">
    <property type="component" value="Unassembled WGS sequence"/>
</dbReference>
<dbReference type="InterPro" id="IPR050387">
    <property type="entry name" value="Hedgehog_Signaling"/>
</dbReference>
<dbReference type="PANTHER" id="PTHR11889">
    <property type="entry name" value="HEDGEHOG"/>
    <property type="match status" value="1"/>
</dbReference>